<evidence type="ECO:0000256" key="1">
    <source>
        <dbReference type="SAM" id="MobiDB-lite"/>
    </source>
</evidence>
<feature type="compositionally biased region" description="Gly residues" evidence="1">
    <location>
        <begin position="1042"/>
        <end position="1052"/>
    </location>
</feature>
<reference evidence="2" key="1">
    <citation type="journal article" date="2020" name="bioRxiv">
        <title>Comparative genomics of Chlamydomonas.</title>
        <authorList>
            <person name="Craig R.J."/>
            <person name="Hasan A.R."/>
            <person name="Ness R.W."/>
            <person name="Keightley P.D."/>
        </authorList>
    </citation>
    <scope>NUCLEOTIDE SEQUENCE</scope>
    <source>
        <strain evidence="2">CCAP 11/70</strain>
    </source>
</reference>
<feature type="compositionally biased region" description="Gly residues" evidence="1">
    <location>
        <begin position="1109"/>
        <end position="1132"/>
    </location>
</feature>
<gene>
    <name evidence="2" type="ORF">HYH03_011511</name>
</gene>
<protein>
    <submittedName>
        <fullName evidence="2">Uncharacterized protein</fullName>
    </submittedName>
</protein>
<accession>A0A836BUX9</accession>
<feature type="compositionally biased region" description="Polar residues" evidence="1">
    <location>
        <begin position="150"/>
        <end position="163"/>
    </location>
</feature>
<feature type="compositionally biased region" description="Basic and acidic residues" evidence="1">
    <location>
        <begin position="182"/>
        <end position="197"/>
    </location>
</feature>
<name>A0A836BUX9_9CHLO</name>
<feature type="compositionally biased region" description="Gly residues" evidence="1">
    <location>
        <begin position="620"/>
        <end position="633"/>
    </location>
</feature>
<feature type="compositionally biased region" description="Low complexity" evidence="1">
    <location>
        <begin position="637"/>
        <end position="647"/>
    </location>
</feature>
<dbReference type="AlphaFoldDB" id="A0A836BUX9"/>
<feature type="region of interest" description="Disordered" evidence="1">
    <location>
        <begin position="1089"/>
        <end position="1136"/>
    </location>
</feature>
<feature type="compositionally biased region" description="Acidic residues" evidence="1">
    <location>
        <begin position="15"/>
        <end position="30"/>
    </location>
</feature>
<proteinExistence type="predicted"/>
<dbReference type="Proteomes" id="UP000612055">
    <property type="component" value="Unassembled WGS sequence"/>
</dbReference>
<feature type="compositionally biased region" description="Low complexity" evidence="1">
    <location>
        <begin position="498"/>
        <end position="528"/>
    </location>
</feature>
<feature type="compositionally biased region" description="Polar residues" evidence="1">
    <location>
        <begin position="108"/>
        <end position="125"/>
    </location>
</feature>
<feature type="compositionally biased region" description="Gly residues" evidence="1">
    <location>
        <begin position="746"/>
        <end position="760"/>
    </location>
</feature>
<comment type="caution">
    <text evidence="2">The sequence shown here is derived from an EMBL/GenBank/DDBJ whole genome shotgun (WGS) entry which is preliminary data.</text>
</comment>
<feature type="compositionally biased region" description="Basic and acidic residues" evidence="1">
    <location>
        <begin position="726"/>
        <end position="745"/>
    </location>
</feature>
<feature type="compositionally biased region" description="Low complexity" evidence="1">
    <location>
        <begin position="442"/>
        <end position="451"/>
    </location>
</feature>
<keyword evidence="3" id="KW-1185">Reference proteome</keyword>
<feature type="compositionally biased region" description="Acidic residues" evidence="1">
    <location>
        <begin position="403"/>
        <end position="431"/>
    </location>
</feature>
<dbReference type="EMBL" id="JAEHOE010000066">
    <property type="protein sequence ID" value="KAG2490046.1"/>
    <property type="molecule type" value="Genomic_DNA"/>
</dbReference>
<feature type="compositionally biased region" description="Acidic residues" evidence="1">
    <location>
        <begin position="305"/>
        <end position="348"/>
    </location>
</feature>
<evidence type="ECO:0000313" key="3">
    <source>
        <dbReference type="Proteomes" id="UP000612055"/>
    </source>
</evidence>
<feature type="compositionally biased region" description="Basic and acidic residues" evidence="1">
    <location>
        <begin position="67"/>
        <end position="81"/>
    </location>
</feature>
<organism evidence="2 3">
    <name type="scientific">Edaphochlamys debaryana</name>
    <dbReference type="NCBI Taxonomy" id="47281"/>
    <lineage>
        <taxon>Eukaryota</taxon>
        <taxon>Viridiplantae</taxon>
        <taxon>Chlorophyta</taxon>
        <taxon>core chlorophytes</taxon>
        <taxon>Chlorophyceae</taxon>
        <taxon>CS clade</taxon>
        <taxon>Chlamydomonadales</taxon>
        <taxon>Chlamydomonadales incertae sedis</taxon>
        <taxon>Edaphochlamys</taxon>
    </lineage>
</organism>
<feature type="region of interest" description="Disordered" evidence="1">
    <location>
        <begin position="973"/>
        <end position="1063"/>
    </location>
</feature>
<feature type="compositionally biased region" description="Basic and acidic residues" evidence="1">
    <location>
        <begin position="139"/>
        <end position="148"/>
    </location>
</feature>
<feature type="region of interest" description="Disordered" evidence="1">
    <location>
        <begin position="583"/>
        <end position="832"/>
    </location>
</feature>
<dbReference type="OrthoDB" id="553231at2759"/>
<feature type="region of interest" description="Disordered" evidence="1">
    <location>
        <begin position="1"/>
        <end position="532"/>
    </location>
</feature>
<evidence type="ECO:0000313" key="2">
    <source>
        <dbReference type="EMBL" id="KAG2490046.1"/>
    </source>
</evidence>
<sequence length="1207" mass="126086">MGTRMEDFGDVADYVQDDPAGEEEKDSDDEVERRIAEEHVKYKEAQAKRQEEVRANRPWSTQPIDSPRPEQQKEREKERQARASSASEDPPAVPRAEYEPPPRAYLGSQASGSNLSYMSRPQSAENARLGQRVSGSGSRHLEGIKEESPENPSTTSRPASSSGRWGAQDAAGRDQNGPFGTIKEDDREGEQAEKQPEPEPPAAREPSWLSGAKKEEKPSTSLWDEPAPKPSTSMWDEPAPKPSTSMWDEPAPKPSTSLWDEPAPKPSTSLWDEPAPKPSTSMWDEPAPKPSTSMWDNVEAKPEPEPEPQPEPEPEPQAEPEPEPEPEQEQEQPAEPEPEPEQEPEEAPPESPSIPYGTPEPTTPEMAMRGFVEPIGFDPSKSNLAEEAPEEEAPTPESPKEEAAEEKEEEEGYEDEGFEEDAEEEDEDEHKEEDLPPPIPSAEPSAIARTPSAPPSAEPSYAASARRSAASARHTPKSARTPLPGGDSDQEDDELAFRRAAASSAAGSLRGSAAPSPAPAGGPELLPPQQFAMQLLKHDIEVLPSHHKAAAEAAAKKKRPVSGRAAGAGLAAFGYLGYHVPPESLTAAPTGPGFTRPISPGRTGSPGRGTGDGATSPHSGGPGAAGAGSGGEGGDGRPSSAPHARAAAPPPTRPEDALTADMPQPQPTASFIDLARDMRADLVAAATAPASPGGVPEDDASDAAPLTEASLSVLDDADAQAAQNRMKFDTWLDMQKRSSQAHREGGAGGGGRRASAGGDGPRPKRPVTAPLRRPVSARHAAGAYGVPPPQQQQQSAVPRHGGRPMSAQPHHMRPPSASRGGNATGGPVAPGVGTRYDPAMAFAAGGGAEPGVSERVVALGLEPPGAAGTAAVEVAGHAVSVYVADTLKRIVEANRWLLQLGVTSRRYRLKDRLSNMTVQLVEEVPPDESEDPYGEQYDAYDGGYGGGVARMAVVKELTLKQFLSGHAKLKQQAKALRASGAPPPPPQGGDAYGDHSGYNSAGGYGSRRPFSASPAVGGGGGSRSRPTSATYGAGPSQAPVMPGGGYGSGSGARGMRPASANPSYGRTSYGGNGAGGGGYTSIAAYGGGGRPTSASAHPMPRPAWQGSGSASGGYGGAAGGRPGSYGAGGNGPNGLPYMVRSVSARGRSGHQAAYDEDPDDQSQFVIEADDRADITRAVKQQLANAAEFCKAGRQEVTRLRTMPYMPY</sequence>
<feature type="compositionally biased region" description="Low complexity" evidence="1">
    <location>
        <begin position="458"/>
        <end position="473"/>
    </location>
</feature>
<feature type="compositionally biased region" description="Basic and acidic residues" evidence="1">
    <location>
        <begin position="31"/>
        <end position="55"/>
    </location>
</feature>